<dbReference type="Pfam" id="PF14874">
    <property type="entry name" value="PapD-like"/>
    <property type="match status" value="1"/>
</dbReference>
<accession>A0A6A5BXD9</accession>
<evidence type="ECO:0000256" key="1">
    <source>
        <dbReference type="SAM" id="MobiDB-lite"/>
    </source>
</evidence>
<feature type="compositionally biased region" description="Low complexity" evidence="1">
    <location>
        <begin position="211"/>
        <end position="230"/>
    </location>
</feature>
<feature type="compositionally biased region" description="Polar residues" evidence="1">
    <location>
        <begin position="337"/>
        <end position="355"/>
    </location>
</feature>
<evidence type="ECO:0000313" key="3">
    <source>
        <dbReference type="Proteomes" id="UP000444721"/>
    </source>
</evidence>
<dbReference type="PANTHER" id="PTHR21963:SF1">
    <property type="entry name" value="SPERM-ASSOCIATED ANTIGEN 17"/>
    <property type="match status" value="1"/>
</dbReference>
<dbReference type="Proteomes" id="UP000444721">
    <property type="component" value="Unassembled WGS sequence"/>
</dbReference>
<dbReference type="OrthoDB" id="10257153at2759"/>
<name>A0A6A5BXD9_NAEFO</name>
<dbReference type="PANTHER" id="PTHR21963">
    <property type="entry name" value="PF6"/>
    <property type="match status" value="1"/>
</dbReference>
<feature type="compositionally biased region" description="Polar residues" evidence="1">
    <location>
        <begin position="1258"/>
        <end position="1292"/>
    </location>
</feature>
<feature type="region of interest" description="Disordered" evidence="1">
    <location>
        <begin position="34"/>
        <end position="61"/>
    </location>
</feature>
<dbReference type="RefSeq" id="XP_044563884.1">
    <property type="nucleotide sequence ID" value="XM_044704607.1"/>
</dbReference>
<feature type="compositionally biased region" description="Basic and acidic residues" evidence="1">
    <location>
        <begin position="1298"/>
        <end position="1309"/>
    </location>
</feature>
<feature type="compositionally biased region" description="Polar residues" evidence="1">
    <location>
        <begin position="39"/>
        <end position="60"/>
    </location>
</feature>
<protein>
    <submittedName>
        <fullName evidence="2">Uncharacterized protein</fullName>
    </submittedName>
</protein>
<feature type="region of interest" description="Disordered" evidence="1">
    <location>
        <begin position="195"/>
        <end position="256"/>
    </location>
</feature>
<dbReference type="InterPro" id="IPR013783">
    <property type="entry name" value="Ig-like_fold"/>
</dbReference>
<evidence type="ECO:0000313" key="2">
    <source>
        <dbReference type="EMBL" id="KAF0979171.1"/>
    </source>
</evidence>
<gene>
    <name evidence="2" type="ORF">FDP41_001514</name>
</gene>
<feature type="compositionally biased region" description="Low complexity" evidence="1">
    <location>
        <begin position="1602"/>
        <end position="1615"/>
    </location>
</feature>
<keyword evidence="3" id="KW-1185">Reference proteome</keyword>
<reference evidence="2 3" key="1">
    <citation type="journal article" date="2019" name="Sci. Rep.">
        <title>Nanopore sequencing improves the draft genome of the human pathogenic amoeba Naegleria fowleri.</title>
        <authorList>
            <person name="Liechti N."/>
            <person name="Schurch N."/>
            <person name="Bruggmann R."/>
            <person name="Wittwer M."/>
        </authorList>
    </citation>
    <scope>NUCLEOTIDE SEQUENCE [LARGE SCALE GENOMIC DNA]</scope>
    <source>
        <strain evidence="2 3">ATCC 30894</strain>
    </source>
</reference>
<organism evidence="2 3">
    <name type="scientific">Naegleria fowleri</name>
    <name type="common">Brain eating amoeba</name>
    <dbReference type="NCBI Taxonomy" id="5763"/>
    <lineage>
        <taxon>Eukaryota</taxon>
        <taxon>Discoba</taxon>
        <taxon>Heterolobosea</taxon>
        <taxon>Tetramitia</taxon>
        <taxon>Eutetramitia</taxon>
        <taxon>Vahlkampfiidae</taxon>
        <taxon>Naegleria</taxon>
    </lineage>
</organism>
<dbReference type="EMBL" id="VFQX01000027">
    <property type="protein sequence ID" value="KAF0979171.1"/>
    <property type="molecule type" value="Genomic_DNA"/>
</dbReference>
<feature type="compositionally biased region" description="Polar residues" evidence="1">
    <location>
        <begin position="1729"/>
        <end position="1756"/>
    </location>
</feature>
<proteinExistence type="predicted"/>
<feature type="region of interest" description="Disordered" evidence="1">
    <location>
        <begin position="1575"/>
        <end position="1643"/>
    </location>
</feature>
<feature type="compositionally biased region" description="Basic and acidic residues" evidence="1">
    <location>
        <begin position="195"/>
        <end position="210"/>
    </location>
</feature>
<feature type="region of interest" description="Disordered" evidence="1">
    <location>
        <begin position="1523"/>
        <end position="1551"/>
    </location>
</feature>
<feature type="compositionally biased region" description="Polar residues" evidence="1">
    <location>
        <begin position="242"/>
        <end position="251"/>
    </location>
</feature>
<sequence>MKTLPKYERDFRYFSFYLDTSYPLIPPVVPQIRNEQHQGDPTSQELGSSETSTENASIPSDPSAHLELELAERDNFLETLYGHLPLIEQNPTIDPSRFKILIFNEVLQLAKTQKFEEYTEYEKNLAEETKLASNNSSNKKPLKEVESEEEIKKKIANLKNDRKRLLALIYRRSINFHIEDFIKKKAEEEKKKQIELQKKEEEKRKEREKANNANNKKNATAASTNATQSEIPPPTEERPNSRDSSTSQQPQEAIPLTKNSPILFFLFKDYPTTSDEANQLVDAGVNFDCIVVLKKEKKRGPPPISEEELNQKLNDKKKRPKSNDTKQRPKSGGSGAAKSNNQPKKTVPPASSSTPNVPPIFEPEKRLCQLVEKHQQVLQENNRANLLRNIMYIHYSFVQYVYDDDNSKFDPGDNVECEVARFFSTLVQNAQLIMNHYDSYLEDTGHQTSTYVSDDKIQVDLSYYNKLLEKVPDICCSEAVVLHCLMEQLVKTVEEKFELVSNGDDKKVTTQITESLNSLLSTTFSPYNFLQKADIAEQQTEPKNTLPKIGNVSLIPFGSKISEHSLHTIPIQQDVTNVDVERKITRMLHLFPDLDDPHQDAQLESEEERITHKTEIYHFLSGKDEDIHGPYKYSKEEIDKELVLQQFEKMMEERGLNYNFTDRNIQEVFSVDTLIELISNIGLFEKPLLVSKYNQLNHSVLLAFYTDVPACRYERISLVKRFSVKPYFLEWFSKYQDYFMQQFNNKYERQHKETYHRAVKMAQFGLEDDEHKETPRGNTTILEDVPEHIVTLPLPELEKSKREELPDPKHERYIFEGKGSNLYIDTVNFYPSDGAIIYLQSEYCTAKMISCTVEKDGMIFGFKNTIKSLDNPHNVLKRNCYFSCTFEDSSTLLVYLRNQSDSTSTEVDYSCTNGLHVRLTQDGAIHQFYPAQQYSKKKIFGSGFKGLYQNETNKMSISLNSVDEIIQVWDSATNSVTQQLVREQSVTVTKTGVVIRRFENDISQVIFPNSEVHHFNAQGACLKTSPTGERCVELPDGTIVSLPPIKYAKNFDAWKEAEVHVREDLVMKVVFNDGSQFVQYSDGIRVWRCPVVHGKLFVSEDEDEDEFMHVNDFYTLIERSGFATVKIIKDQMFYELPDQALFTYSSQKLYTFSKDGHIISVDLEKNFVDIEPSSLSFTSINKERFQKKSSKYYYGMYSFDYFNGGMKTIDILGHEFVVTGTGRSMIKFFNENEKSSKDIHEDRMLIEERKASRACTPRTPSRPATSSQNNEDTGAVATSHSTSPHGSNSLEDNGNVEKTGEEEQPLQHEDTEEIQALSQSLIAYFKKNKVGLPPVSLIGDLPNDDSHKNLAPPRLFELSLDGRYAFEYISESVITPIAEAAKSNTDKVTLSEDRIGEFKSVSSVHIYTKYDQGTRYLESPETVYSIPKAVMPLGKLKQLDPSIFYHRHFNRYRPLTQDERNTLKEKLQRWKEWRSKREDYVNETMSYDPEKADTRTEQLKQEEEAIKQELARIFVEKKIFDSVEPSTKSKQNDPKEKSITEEPMQSKDGVPKYWAEPEALETWKTLVLGIPKKEKKTLKNSEKHPSSSSLENEESAARDTEQISGGNENNNEQNSALQHNSSQNAAQNTTTSMKDNTDADDDVKYNYKDASLNNEETEQFEVVHTRGANAYDPSFYDVKNVSKSVWFKKSFVKTATAIPNHDYKSLHDSSKIKVKTSSMVKKTTVPPLESTSTLNSPSFHSRNELANSSRDSALLSPPTSTGVLSHGLSNIQIFPSTCNFGYLVVGDVYRMSVQMINSGHVTGRFQIDYQNRSQWFAAMDGNSSDSLNSTLRIYCDKGPIAPGINRKIDFEVHAIRPQKIQYDVQIRTEESIITIPVTATILSQQEFADNQYRISSRVKIAKSRPTLYKIEF</sequence>
<feature type="compositionally biased region" description="Polar residues" evidence="1">
    <location>
        <begin position="1616"/>
        <end position="1634"/>
    </location>
</feature>
<dbReference type="GO" id="GO:1990716">
    <property type="term" value="C:axonemal central apparatus"/>
    <property type="evidence" value="ECO:0007669"/>
    <property type="project" value="TreeGrafter"/>
</dbReference>
<feature type="region of interest" description="Disordered" evidence="1">
    <location>
        <begin position="1717"/>
        <end position="1756"/>
    </location>
</feature>
<dbReference type="VEuPathDB" id="AmoebaDB:NF0108750"/>
<dbReference type="InterPro" id="IPR026173">
    <property type="entry name" value="SPAG17"/>
</dbReference>
<dbReference type="VEuPathDB" id="AmoebaDB:NF0108760"/>
<feature type="region of interest" description="Disordered" evidence="1">
    <location>
        <begin position="1248"/>
        <end position="1311"/>
    </location>
</feature>
<dbReference type="GO" id="GO:1904158">
    <property type="term" value="P:axonemal central apparatus assembly"/>
    <property type="evidence" value="ECO:0007669"/>
    <property type="project" value="TreeGrafter"/>
</dbReference>
<comment type="caution">
    <text evidence="2">The sequence shown here is derived from an EMBL/GenBank/DDBJ whole genome shotgun (WGS) entry which is preliminary data.</text>
</comment>
<dbReference type="VEuPathDB" id="AmoebaDB:NfTy_053410"/>
<feature type="region of interest" description="Disordered" evidence="1">
    <location>
        <begin position="298"/>
        <end position="359"/>
    </location>
</feature>
<feature type="compositionally biased region" description="Basic and acidic residues" evidence="1">
    <location>
        <begin position="1530"/>
        <end position="1540"/>
    </location>
</feature>
<dbReference type="GeneID" id="68108732"/>
<dbReference type="VEuPathDB" id="AmoebaDB:FDP41_001514"/>
<dbReference type="Gene3D" id="2.60.40.10">
    <property type="entry name" value="Immunoglobulins"/>
    <property type="match status" value="1"/>
</dbReference>